<dbReference type="GO" id="GO:0004519">
    <property type="term" value="F:endonuclease activity"/>
    <property type="evidence" value="ECO:0007669"/>
    <property type="project" value="UniProtKB-KW"/>
</dbReference>
<name>A0ABP7MGZ5_9GAMM</name>
<dbReference type="CDD" id="cd17267">
    <property type="entry name" value="RMtype1_S_EcoAO83I-TRD1-CR1_like"/>
    <property type="match status" value="1"/>
</dbReference>
<gene>
    <name evidence="5" type="ORF">GCM10022229_13300</name>
</gene>
<dbReference type="InterPro" id="IPR052021">
    <property type="entry name" value="Type-I_RS_S_subunit"/>
</dbReference>
<evidence type="ECO:0000313" key="6">
    <source>
        <dbReference type="Proteomes" id="UP001501727"/>
    </source>
</evidence>
<organism evidence="5 6">
    <name type="scientific">Luteimonas lutimaris</name>
    <dbReference type="NCBI Taxonomy" id="698645"/>
    <lineage>
        <taxon>Bacteria</taxon>
        <taxon>Pseudomonadati</taxon>
        <taxon>Pseudomonadota</taxon>
        <taxon>Gammaproteobacteria</taxon>
        <taxon>Lysobacterales</taxon>
        <taxon>Lysobacteraceae</taxon>
        <taxon>Luteimonas</taxon>
    </lineage>
</organism>
<evidence type="ECO:0000256" key="3">
    <source>
        <dbReference type="ARBA" id="ARBA00023125"/>
    </source>
</evidence>
<evidence type="ECO:0000259" key="4">
    <source>
        <dbReference type="Pfam" id="PF01420"/>
    </source>
</evidence>
<evidence type="ECO:0000256" key="1">
    <source>
        <dbReference type="ARBA" id="ARBA00010923"/>
    </source>
</evidence>
<evidence type="ECO:0000256" key="2">
    <source>
        <dbReference type="ARBA" id="ARBA00022747"/>
    </source>
</evidence>
<dbReference type="Proteomes" id="UP001501727">
    <property type="component" value="Unassembled WGS sequence"/>
</dbReference>
<sequence length="402" mass="44474">MDSRLRGNDEQKQTPVPTRLGDVVNFKRGYDLPESARRPGPYPVISSAGISGYHDEFKVRGEGVVTGRYGTLGEMHYHNGAYWPHNTALYVTDFKGNVPKYVYYLLSCLGRMDTGDKSTVPGVNRNDLHELKIPVIGNKADQQKIAAVLSALDAKVDLNNRINAELEAQAKTLYDYWFVQFDFPDANGRPYKTSGGRMVWNEALKREIPAGWADLNITALAEVVGGATPSKANPEYWNGDIPFFTPTDAGGSVFQLQTEDSITQSGLDRCSSDLFDKGTILITARGSVGKIAITGRAMAMNQSCYALVPKVPASYPFVFLHAKTLIHHLKVKASGSTFNSIVTNDIEWTRLISPRPEVVSAFCKAVTPLFERIEAAQRENLELTQLRDWLLPLLMNGQVRVA</sequence>
<dbReference type="InterPro" id="IPR000055">
    <property type="entry name" value="Restrct_endonuc_typeI_TRD"/>
</dbReference>
<keyword evidence="3" id="KW-0238">DNA-binding</keyword>
<keyword evidence="6" id="KW-1185">Reference proteome</keyword>
<dbReference type="PANTHER" id="PTHR30408">
    <property type="entry name" value="TYPE-1 RESTRICTION ENZYME ECOKI SPECIFICITY PROTEIN"/>
    <property type="match status" value="1"/>
</dbReference>
<keyword evidence="2" id="KW-0680">Restriction system</keyword>
<keyword evidence="5" id="KW-0540">Nuclease</keyword>
<feature type="domain" description="Type I restriction modification DNA specificity" evidence="4">
    <location>
        <begin position="209"/>
        <end position="374"/>
    </location>
</feature>
<comment type="similarity">
    <text evidence="1">Belongs to the type-I restriction system S methylase family.</text>
</comment>
<proteinExistence type="inferred from homology"/>
<dbReference type="Gene3D" id="3.90.220.20">
    <property type="entry name" value="DNA methylase specificity domains"/>
    <property type="match status" value="2"/>
</dbReference>
<feature type="domain" description="Type I restriction modification DNA specificity" evidence="4">
    <location>
        <begin position="19"/>
        <end position="168"/>
    </location>
</feature>
<dbReference type="RefSeq" id="WP_344759189.1">
    <property type="nucleotide sequence ID" value="NZ_BAAAZU010000006.1"/>
</dbReference>
<dbReference type="SUPFAM" id="SSF116734">
    <property type="entry name" value="DNA methylase specificity domain"/>
    <property type="match status" value="2"/>
</dbReference>
<comment type="caution">
    <text evidence="5">The sequence shown here is derived from an EMBL/GenBank/DDBJ whole genome shotgun (WGS) entry which is preliminary data.</text>
</comment>
<keyword evidence="5" id="KW-0378">Hydrolase</keyword>
<dbReference type="CDD" id="cd17243">
    <property type="entry name" value="RMtype1_S_AchA6I-TRD2-CR2_like"/>
    <property type="match status" value="1"/>
</dbReference>
<dbReference type="InterPro" id="IPR044946">
    <property type="entry name" value="Restrct_endonuc_typeI_TRD_sf"/>
</dbReference>
<dbReference type="EMBL" id="BAAAZU010000006">
    <property type="protein sequence ID" value="GAA3920975.1"/>
    <property type="molecule type" value="Genomic_DNA"/>
</dbReference>
<evidence type="ECO:0000313" key="5">
    <source>
        <dbReference type="EMBL" id="GAA3920975.1"/>
    </source>
</evidence>
<dbReference type="Pfam" id="PF01420">
    <property type="entry name" value="Methylase_S"/>
    <property type="match status" value="2"/>
</dbReference>
<reference evidence="6" key="1">
    <citation type="journal article" date="2019" name="Int. J. Syst. Evol. Microbiol.">
        <title>The Global Catalogue of Microorganisms (GCM) 10K type strain sequencing project: providing services to taxonomists for standard genome sequencing and annotation.</title>
        <authorList>
            <consortium name="The Broad Institute Genomics Platform"/>
            <consortium name="The Broad Institute Genome Sequencing Center for Infectious Disease"/>
            <person name="Wu L."/>
            <person name="Ma J."/>
        </authorList>
    </citation>
    <scope>NUCLEOTIDE SEQUENCE [LARGE SCALE GENOMIC DNA]</scope>
    <source>
        <strain evidence="6">JCM 16916</strain>
    </source>
</reference>
<dbReference type="PANTHER" id="PTHR30408:SF13">
    <property type="entry name" value="TYPE I RESTRICTION ENZYME HINDI SPECIFICITY SUBUNIT"/>
    <property type="match status" value="1"/>
</dbReference>
<keyword evidence="5" id="KW-0255">Endonuclease</keyword>
<protein>
    <submittedName>
        <fullName evidence="5">Restriction endonuclease subunit S</fullName>
    </submittedName>
</protein>
<accession>A0ABP7MGZ5</accession>